<dbReference type="Proteomes" id="UP001190700">
    <property type="component" value="Unassembled WGS sequence"/>
</dbReference>
<dbReference type="SUPFAM" id="SSF88697">
    <property type="entry name" value="PUA domain-like"/>
    <property type="match status" value="1"/>
</dbReference>
<dbReference type="PROSITE" id="PS50890">
    <property type="entry name" value="PUA"/>
    <property type="match status" value="1"/>
</dbReference>
<evidence type="ECO:0000259" key="4">
    <source>
        <dbReference type="SMART" id="SM00359"/>
    </source>
</evidence>
<dbReference type="GO" id="GO:0003723">
    <property type="term" value="F:RNA binding"/>
    <property type="evidence" value="ECO:0007669"/>
    <property type="project" value="InterPro"/>
</dbReference>
<dbReference type="InterPro" id="IPR015947">
    <property type="entry name" value="PUA-like_sf"/>
</dbReference>
<dbReference type="InterPro" id="IPR016437">
    <property type="entry name" value="MCT-1/Tma20"/>
</dbReference>
<keyword evidence="2 3" id="KW-0963">Cytoplasm</keyword>
<gene>
    <name evidence="5" type="ORF">CYMTET_41237</name>
</gene>
<sequence length="184" mass="20389">MFKKFTREESVTALNQAKSSVARAIKTKIAEQFPYLEDNGILDQLMPKKMPIYVAKCAGHIGLVVVDNQPLFFNNRDGVYFPTLRLLMRYPLMMPRLRVDRGAIKFVLSGANIMCPGLTSEGATMHNELGEGAPVAIYAEGKEHGLALGMTAMSTADMRDTNKGVGVETLHYLNDGLWKITHVE</sequence>
<evidence type="ECO:0000256" key="1">
    <source>
        <dbReference type="ARBA" id="ARBA00004496"/>
    </source>
</evidence>
<dbReference type="PANTHER" id="PTHR22798">
    <property type="entry name" value="MCT-1 PROTEIN"/>
    <property type="match status" value="1"/>
</dbReference>
<dbReference type="GO" id="GO:0005737">
    <property type="term" value="C:cytoplasm"/>
    <property type="evidence" value="ECO:0007669"/>
    <property type="project" value="UniProtKB-SubCell"/>
</dbReference>
<reference evidence="5 6" key="1">
    <citation type="journal article" date="2015" name="Genome Biol. Evol.">
        <title>Comparative Genomics of a Bacterivorous Green Alga Reveals Evolutionary Causalities and Consequences of Phago-Mixotrophic Mode of Nutrition.</title>
        <authorList>
            <person name="Burns J.A."/>
            <person name="Paasch A."/>
            <person name="Narechania A."/>
            <person name="Kim E."/>
        </authorList>
    </citation>
    <scope>NUCLEOTIDE SEQUENCE [LARGE SCALE GENOMIC DNA]</scope>
    <source>
        <strain evidence="5 6">PLY_AMNH</strain>
    </source>
</reference>
<dbReference type="PANTHER" id="PTHR22798:SF0">
    <property type="entry name" value="MALIGNANT T-CELL-AMPLIFIED SEQUENCE 1"/>
    <property type="match status" value="1"/>
</dbReference>
<accession>A0AAE0C7W5</accession>
<dbReference type="InterPro" id="IPR041366">
    <property type="entry name" value="Pre-PUA"/>
</dbReference>
<proteinExistence type="predicted"/>
<dbReference type="AlphaFoldDB" id="A0AAE0C7W5"/>
<dbReference type="CDD" id="cd21155">
    <property type="entry name" value="PUA_MCTS-1-like"/>
    <property type="match status" value="1"/>
</dbReference>
<organism evidence="5 6">
    <name type="scientific">Cymbomonas tetramitiformis</name>
    <dbReference type="NCBI Taxonomy" id="36881"/>
    <lineage>
        <taxon>Eukaryota</taxon>
        <taxon>Viridiplantae</taxon>
        <taxon>Chlorophyta</taxon>
        <taxon>Pyramimonadophyceae</taxon>
        <taxon>Pyramimonadales</taxon>
        <taxon>Pyramimonadaceae</taxon>
        <taxon>Cymbomonas</taxon>
    </lineage>
</organism>
<dbReference type="EMBL" id="LGRX02027463">
    <property type="protein sequence ID" value="KAK3249333.1"/>
    <property type="molecule type" value="Genomic_DNA"/>
</dbReference>
<dbReference type="InterPro" id="IPR004521">
    <property type="entry name" value="Uncharacterised_CHP00451"/>
</dbReference>
<keyword evidence="6" id="KW-1185">Reference proteome</keyword>
<comment type="caution">
    <text evidence="5">The sequence shown here is derived from an EMBL/GenBank/DDBJ whole genome shotgun (WGS) entry which is preliminary data.</text>
</comment>
<feature type="domain" description="PUA" evidence="4">
    <location>
        <begin position="95"/>
        <end position="174"/>
    </location>
</feature>
<evidence type="ECO:0000313" key="5">
    <source>
        <dbReference type="EMBL" id="KAK3249333.1"/>
    </source>
</evidence>
<evidence type="ECO:0000256" key="3">
    <source>
        <dbReference type="PIRNR" id="PIRNR005067"/>
    </source>
</evidence>
<dbReference type="InterPro" id="IPR048248">
    <property type="entry name" value="PUA_eIF2d-like"/>
</dbReference>
<dbReference type="SMART" id="SM00359">
    <property type="entry name" value="PUA"/>
    <property type="match status" value="1"/>
</dbReference>
<evidence type="ECO:0000313" key="6">
    <source>
        <dbReference type="Proteomes" id="UP001190700"/>
    </source>
</evidence>
<dbReference type="Gene3D" id="3.10.400.20">
    <property type="match status" value="1"/>
</dbReference>
<dbReference type="CDD" id="cd11609">
    <property type="entry name" value="MCT1_N"/>
    <property type="match status" value="1"/>
</dbReference>
<dbReference type="PIRSF" id="PIRSF005067">
    <property type="entry name" value="Tma_RNA-bind_prd"/>
    <property type="match status" value="1"/>
</dbReference>
<dbReference type="Pfam" id="PF17832">
    <property type="entry name" value="Pre-PUA"/>
    <property type="match status" value="1"/>
</dbReference>
<comment type="subcellular location">
    <subcellularLocation>
        <location evidence="1 3">Cytoplasm</location>
    </subcellularLocation>
</comment>
<evidence type="ECO:0000256" key="2">
    <source>
        <dbReference type="ARBA" id="ARBA00022490"/>
    </source>
</evidence>
<dbReference type="InterPro" id="IPR002478">
    <property type="entry name" value="PUA"/>
</dbReference>
<dbReference type="FunFam" id="3.10.400.20:FF:000001">
    <property type="entry name" value="Malignant T-cell-amplified sequence 1"/>
    <property type="match status" value="1"/>
</dbReference>
<dbReference type="Pfam" id="PF26292">
    <property type="entry name" value="PUA_elF2D"/>
    <property type="match status" value="1"/>
</dbReference>
<protein>
    <recommendedName>
        <fullName evidence="4">PUA domain-containing protein</fullName>
    </recommendedName>
</protein>
<name>A0AAE0C7W5_9CHLO</name>
<dbReference type="NCBIfam" id="TIGR00451">
    <property type="entry name" value="unchar_dom_2"/>
    <property type="match status" value="1"/>
</dbReference>
<dbReference type="GO" id="GO:0001731">
    <property type="term" value="P:formation of translation preinitiation complex"/>
    <property type="evidence" value="ECO:0007669"/>
    <property type="project" value="TreeGrafter"/>
</dbReference>